<dbReference type="AlphaFoldDB" id="E2SFA4"/>
<sequence length="352" mass="37244">MPPAPVVVGAGLAGLTFALAALRHDLEVTVQDERAELGGGAALTLWPNALAALDHVGWGDAVRDLGEPVAGGGVRRADGAWVRRLDPSATVRALGEPLRVVDRGELQSLLLAAVGRDRVRLGVRAQSPEGDLVVGADGYRSVVARHLDPSMSETYAGYVAWRGVAPLAVDPALAGVVWGERGEAGVMPMRGGRTYWFVTSAGAEDQIGPPAAHWPDPLPDLVAATGREAILRHPMYDRTMPRRWHDGRCVVIGDAAHAMQPGLGQGGCTAIEDAVVLADLLAATDPVTAFTQFERRRRRRVAPIVRAARTAGDTLHSSRGRLLAPVARRVPQPLVLAALRRVAGRSAWEAAA</sequence>
<dbReference type="GO" id="GO:0016491">
    <property type="term" value="F:oxidoreductase activity"/>
    <property type="evidence" value="ECO:0007669"/>
    <property type="project" value="UniProtKB-KW"/>
</dbReference>
<evidence type="ECO:0000256" key="3">
    <source>
        <dbReference type="ARBA" id="ARBA00022827"/>
    </source>
</evidence>
<dbReference type="PRINTS" id="PR00420">
    <property type="entry name" value="RNGMNOXGNASE"/>
</dbReference>
<evidence type="ECO:0000256" key="2">
    <source>
        <dbReference type="ARBA" id="ARBA00022630"/>
    </source>
</evidence>
<dbReference type="PANTHER" id="PTHR46496:SF1">
    <property type="entry name" value="ZEAXANTHIN EPOXIDASE, CHLOROPLASTIC"/>
    <property type="match status" value="1"/>
</dbReference>
<dbReference type="Gene3D" id="3.50.50.60">
    <property type="entry name" value="FAD/NAD(P)-binding domain"/>
    <property type="match status" value="1"/>
</dbReference>
<reference evidence="6" key="1">
    <citation type="submission" date="2010-08" db="EMBL/GenBank/DDBJ databases">
        <authorList>
            <person name="Muzny D."/>
            <person name="Qin X."/>
            <person name="Buhay C."/>
            <person name="Dugan-Rocha S."/>
            <person name="Ding Y."/>
            <person name="Chen G."/>
            <person name="Hawes A."/>
            <person name="Holder M."/>
            <person name="Jhangiani S."/>
            <person name="Johnson A."/>
            <person name="Khan Z."/>
            <person name="Li Z."/>
            <person name="Liu W."/>
            <person name="Liu X."/>
            <person name="Perez L."/>
            <person name="Shen H."/>
            <person name="Wang Q."/>
            <person name="Watt J."/>
            <person name="Xi L."/>
            <person name="Xin Y."/>
            <person name="Zhou J."/>
            <person name="Deng J."/>
            <person name="Jiang H."/>
            <person name="Liu Y."/>
            <person name="Qu J."/>
            <person name="Song X.-Z."/>
            <person name="Zhang L."/>
            <person name="Villasana D."/>
            <person name="Johnson A."/>
            <person name="Liu J."/>
            <person name="Liyanage D."/>
            <person name="Lorensuhewa L."/>
            <person name="Robinson T."/>
            <person name="Song A."/>
            <person name="Song B.-B."/>
            <person name="Dinh H."/>
            <person name="Thornton R."/>
            <person name="Coyle M."/>
            <person name="Francisco L."/>
            <person name="Jackson L."/>
            <person name="Javaid M."/>
            <person name="Korchina V."/>
            <person name="Kovar C."/>
            <person name="Mata R."/>
            <person name="Mathew T."/>
            <person name="Ngo R."/>
            <person name="Nguyen L."/>
            <person name="Nguyen N."/>
            <person name="Okwuonu G."/>
            <person name="Ongeri F."/>
            <person name="Pham C."/>
            <person name="Simmons D."/>
            <person name="Wilczek-Boney K."/>
            <person name="Hale W."/>
            <person name="Jakkamsetti A."/>
            <person name="Pham P."/>
            <person name="Ruth R."/>
            <person name="San Lucas F."/>
            <person name="Warren J."/>
            <person name="Zhang J."/>
            <person name="Zhao Z."/>
            <person name="Zhou C."/>
            <person name="Zhu D."/>
            <person name="Lee S."/>
            <person name="Bess C."/>
            <person name="Blankenburg K."/>
            <person name="Forbes L."/>
            <person name="Fu Q."/>
            <person name="Gubbala S."/>
            <person name="Hirani K."/>
            <person name="Jayaseelan J.C."/>
            <person name="Lara F."/>
            <person name="Munidasa M."/>
            <person name="Palculict T."/>
            <person name="Patil S."/>
            <person name="Pu L.-L."/>
            <person name="Saada N."/>
            <person name="Tang L."/>
            <person name="Weissenberger G."/>
            <person name="Zhu Y."/>
            <person name="Hemphill L."/>
            <person name="Shang Y."/>
            <person name="Youmans B."/>
            <person name="Ayvaz T."/>
            <person name="Ross M."/>
            <person name="Santibanez J."/>
            <person name="Aqrawi P."/>
            <person name="Gross S."/>
            <person name="Joshi V."/>
            <person name="Fowler G."/>
            <person name="Nazareth L."/>
            <person name="Reid J."/>
            <person name="Worley K."/>
            <person name="Petrosino J."/>
            <person name="Highlander S."/>
            <person name="Gibbs R."/>
        </authorList>
    </citation>
    <scope>NUCLEOTIDE SEQUENCE [LARGE SCALE GENOMIC DNA]</scope>
    <source>
        <strain evidence="6">DSM 15272</strain>
    </source>
</reference>
<dbReference type="Proteomes" id="UP000003111">
    <property type="component" value="Unassembled WGS sequence"/>
</dbReference>
<name>E2SFA4_9ACTN</name>
<evidence type="ECO:0000259" key="5">
    <source>
        <dbReference type="Pfam" id="PF01494"/>
    </source>
</evidence>
<keyword evidence="4" id="KW-0560">Oxidoreductase</keyword>
<protein>
    <submittedName>
        <fullName evidence="6">FAD binding domain protein</fullName>
    </submittedName>
</protein>
<evidence type="ECO:0000313" key="7">
    <source>
        <dbReference type="Proteomes" id="UP000003111"/>
    </source>
</evidence>
<accession>E2SFA4</accession>
<gene>
    <name evidence="6" type="ORF">HMPREF0063_12713</name>
</gene>
<dbReference type="Pfam" id="PF13450">
    <property type="entry name" value="NAD_binding_8"/>
    <property type="match status" value="1"/>
</dbReference>
<dbReference type="STRING" id="585531.HMPREF0063_12713"/>
<dbReference type="PANTHER" id="PTHR46496">
    <property type="match status" value="1"/>
</dbReference>
<dbReference type="SUPFAM" id="SSF51905">
    <property type="entry name" value="FAD/NAD(P)-binding domain"/>
    <property type="match status" value="1"/>
</dbReference>
<dbReference type="InterPro" id="IPR002938">
    <property type="entry name" value="FAD-bd"/>
</dbReference>
<dbReference type="GO" id="GO:0071949">
    <property type="term" value="F:FAD binding"/>
    <property type="evidence" value="ECO:0007669"/>
    <property type="project" value="InterPro"/>
</dbReference>
<evidence type="ECO:0000256" key="1">
    <source>
        <dbReference type="ARBA" id="ARBA00001974"/>
    </source>
</evidence>
<evidence type="ECO:0000313" key="6">
    <source>
        <dbReference type="EMBL" id="EFQ82189.1"/>
    </source>
</evidence>
<dbReference type="eggNOG" id="COG0654">
    <property type="taxonomic scope" value="Bacteria"/>
</dbReference>
<dbReference type="Pfam" id="PF01494">
    <property type="entry name" value="FAD_binding_3"/>
    <property type="match status" value="1"/>
</dbReference>
<comment type="caution">
    <text evidence="6">The sequence shown here is derived from an EMBL/GenBank/DDBJ whole genome shotgun (WGS) entry which is preliminary data.</text>
</comment>
<evidence type="ECO:0000256" key="4">
    <source>
        <dbReference type="ARBA" id="ARBA00023002"/>
    </source>
</evidence>
<dbReference type="InterPro" id="IPR036188">
    <property type="entry name" value="FAD/NAD-bd_sf"/>
</dbReference>
<feature type="domain" description="FAD-binding" evidence="5">
    <location>
        <begin position="131"/>
        <end position="284"/>
    </location>
</feature>
<dbReference type="RefSeq" id="WP_007079552.1">
    <property type="nucleotide sequence ID" value="NZ_CM001024.1"/>
</dbReference>
<dbReference type="HOGENOM" id="CLU_009665_19_5_11"/>
<dbReference type="EMBL" id="ACLF03000011">
    <property type="protein sequence ID" value="EFQ82189.1"/>
    <property type="molecule type" value="Genomic_DNA"/>
</dbReference>
<comment type="cofactor">
    <cofactor evidence="1">
        <name>FAD</name>
        <dbReference type="ChEBI" id="CHEBI:57692"/>
    </cofactor>
</comment>
<proteinExistence type="predicted"/>
<dbReference type="OrthoDB" id="9782160at2"/>
<keyword evidence="2" id="KW-0285">Flavoprotein</keyword>
<keyword evidence="3" id="KW-0274">FAD</keyword>
<organism evidence="6 7">
    <name type="scientific">Aeromicrobium marinum DSM 15272</name>
    <dbReference type="NCBI Taxonomy" id="585531"/>
    <lineage>
        <taxon>Bacteria</taxon>
        <taxon>Bacillati</taxon>
        <taxon>Actinomycetota</taxon>
        <taxon>Actinomycetes</taxon>
        <taxon>Propionibacteriales</taxon>
        <taxon>Nocardioidaceae</taxon>
        <taxon>Aeromicrobium</taxon>
    </lineage>
</organism>
<keyword evidence="7" id="KW-1185">Reference proteome</keyword>